<dbReference type="PANTHER" id="PTHR24159:SF5">
    <property type="entry name" value="ANK_REP_REGION DOMAIN-CONTAINING PROTEIN"/>
    <property type="match status" value="1"/>
</dbReference>
<comment type="caution">
    <text evidence="1">The sequence shown here is derived from an EMBL/GenBank/DDBJ whole genome shotgun (WGS) entry which is preliminary data.</text>
</comment>
<evidence type="ECO:0000313" key="1">
    <source>
        <dbReference type="EMBL" id="KAK8835685.1"/>
    </source>
</evidence>
<evidence type="ECO:0008006" key="3">
    <source>
        <dbReference type="Google" id="ProtNLM"/>
    </source>
</evidence>
<accession>A0ABR2GR13</accession>
<sequence>MKQAQESFLVFLDNQVNTEENFQNLINILDNLKIREDHHKTKSFLYLIVEIANNHYRYPNFFSKIDKVLQLFKGCIQNFFSNSEIFNIFHSNKRVLLFLFNEQILQMDQYIINKIRTNENEYMGYPQYFAPEIKSYINENWIPKRIYWIDGIPEELPENFYENRERGESESELLKLIREDSIIEFISYTNSNEIDLHIKIDLSIYETNSLLIEIFKDKQKFYYDPNYDHVGISLISYAAFFGSFRIFNYLLNKGASTHCLWEFAIHGANMRIFRIIENDIDIKGSFYDAIKNHNNNFALFIRSNYLQYTESCTYVALQYHNFYFVEPNLIDNSLISTLCWYEYNNLVEFLLKNGGFDINEPVAVYEI</sequence>
<dbReference type="PANTHER" id="PTHR24159">
    <property type="match status" value="1"/>
</dbReference>
<dbReference type="Proteomes" id="UP001470230">
    <property type="component" value="Unassembled WGS sequence"/>
</dbReference>
<proteinExistence type="predicted"/>
<reference evidence="1 2" key="1">
    <citation type="submission" date="2024-04" db="EMBL/GenBank/DDBJ databases">
        <title>Tritrichomonas musculus Genome.</title>
        <authorList>
            <person name="Alves-Ferreira E."/>
            <person name="Grigg M."/>
            <person name="Lorenzi H."/>
            <person name="Galac M."/>
        </authorList>
    </citation>
    <scope>NUCLEOTIDE SEQUENCE [LARGE SCALE GENOMIC DNA]</scope>
    <source>
        <strain evidence="1 2">EAF2021</strain>
    </source>
</reference>
<gene>
    <name evidence="1" type="ORF">M9Y10_042282</name>
</gene>
<keyword evidence="2" id="KW-1185">Reference proteome</keyword>
<protein>
    <recommendedName>
        <fullName evidence="3">DUF3447 domain-containing protein</fullName>
    </recommendedName>
</protein>
<evidence type="ECO:0000313" key="2">
    <source>
        <dbReference type="Proteomes" id="UP001470230"/>
    </source>
</evidence>
<organism evidence="1 2">
    <name type="scientific">Tritrichomonas musculus</name>
    <dbReference type="NCBI Taxonomy" id="1915356"/>
    <lineage>
        <taxon>Eukaryota</taxon>
        <taxon>Metamonada</taxon>
        <taxon>Parabasalia</taxon>
        <taxon>Tritrichomonadida</taxon>
        <taxon>Tritrichomonadidae</taxon>
        <taxon>Tritrichomonas</taxon>
    </lineage>
</organism>
<dbReference type="InterPro" id="IPR036770">
    <property type="entry name" value="Ankyrin_rpt-contain_sf"/>
</dbReference>
<dbReference type="EMBL" id="JAPFFF010000076">
    <property type="protein sequence ID" value="KAK8835685.1"/>
    <property type="molecule type" value="Genomic_DNA"/>
</dbReference>
<name>A0ABR2GR13_9EUKA</name>
<dbReference type="SUPFAM" id="SSF48403">
    <property type="entry name" value="Ankyrin repeat"/>
    <property type="match status" value="1"/>
</dbReference>